<reference evidence="5" key="1">
    <citation type="journal article" date="2023" name="Mol. Ecol. Resour.">
        <title>Chromosome-level genome assembly of a triploid poplar Populus alba 'Berolinensis'.</title>
        <authorList>
            <person name="Chen S."/>
            <person name="Yu Y."/>
            <person name="Wang X."/>
            <person name="Wang S."/>
            <person name="Zhang T."/>
            <person name="Zhou Y."/>
            <person name="He R."/>
            <person name="Meng N."/>
            <person name="Wang Y."/>
            <person name="Liu W."/>
            <person name="Liu Z."/>
            <person name="Liu J."/>
            <person name="Guo Q."/>
            <person name="Huang H."/>
            <person name="Sederoff R.R."/>
            <person name="Wang G."/>
            <person name="Qu G."/>
            <person name="Chen S."/>
        </authorList>
    </citation>
    <scope>NUCLEOTIDE SEQUENCE</scope>
    <source>
        <strain evidence="5">SC-2020</strain>
    </source>
</reference>
<evidence type="ECO:0000256" key="4">
    <source>
        <dbReference type="ARBA" id="ARBA00023242"/>
    </source>
</evidence>
<keyword evidence="2" id="KW-0805">Transcription regulation</keyword>
<organism evidence="5 6">
    <name type="scientific">Populus alba x Populus x berolinensis</name>
    <dbReference type="NCBI Taxonomy" id="444605"/>
    <lineage>
        <taxon>Eukaryota</taxon>
        <taxon>Viridiplantae</taxon>
        <taxon>Streptophyta</taxon>
        <taxon>Embryophyta</taxon>
        <taxon>Tracheophyta</taxon>
        <taxon>Spermatophyta</taxon>
        <taxon>Magnoliopsida</taxon>
        <taxon>eudicotyledons</taxon>
        <taxon>Gunneridae</taxon>
        <taxon>Pentapetalae</taxon>
        <taxon>rosids</taxon>
        <taxon>fabids</taxon>
        <taxon>Malpighiales</taxon>
        <taxon>Salicaceae</taxon>
        <taxon>Saliceae</taxon>
        <taxon>Populus</taxon>
    </lineage>
</organism>
<dbReference type="GO" id="GO:0046983">
    <property type="term" value="F:protein dimerization activity"/>
    <property type="evidence" value="ECO:0007669"/>
    <property type="project" value="InterPro"/>
</dbReference>
<gene>
    <name evidence="5" type="ORF">NC653_024554</name>
</gene>
<keyword evidence="4" id="KW-0539">Nucleus</keyword>
<dbReference type="Proteomes" id="UP001164929">
    <property type="component" value="Chromosome 10"/>
</dbReference>
<keyword evidence="3" id="KW-0804">Transcription</keyword>
<keyword evidence="6" id="KW-1185">Reference proteome</keyword>
<dbReference type="Gene3D" id="4.10.280.10">
    <property type="entry name" value="Helix-loop-helix DNA-binding domain"/>
    <property type="match status" value="1"/>
</dbReference>
<name>A0AAD6Q8T4_9ROSI</name>
<evidence type="ECO:0000256" key="2">
    <source>
        <dbReference type="ARBA" id="ARBA00023015"/>
    </source>
</evidence>
<proteinExistence type="predicted"/>
<accession>A0AAD6Q8T4</accession>
<dbReference type="EMBL" id="JAQIZT010000010">
    <property type="protein sequence ID" value="KAJ6981188.1"/>
    <property type="molecule type" value="Genomic_DNA"/>
</dbReference>
<evidence type="ECO:0000256" key="3">
    <source>
        <dbReference type="ARBA" id="ARBA00023163"/>
    </source>
</evidence>
<dbReference type="AlphaFoldDB" id="A0AAD6Q8T4"/>
<evidence type="ECO:0000313" key="6">
    <source>
        <dbReference type="Proteomes" id="UP001164929"/>
    </source>
</evidence>
<dbReference type="InterPro" id="IPR036638">
    <property type="entry name" value="HLH_DNA-bd_sf"/>
</dbReference>
<dbReference type="GO" id="GO:0005634">
    <property type="term" value="C:nucleus"/>
    <property type="evidence" value="ECO:0007669"/>
    <property type="project" value="UniProtKB-SubCell"/>
</dbReference>
<comment type="subcellular location">
    <subcellularLocation>
        <location evidence="1">Nucleus</location>
    </subcellularLocation>
</comment>
<protein>
    <submittedName>
        <fullName evidence="5">Uncharacterized protein</fullName>
    </submittedName>
</protein>
<evidence type="ECO:0000256" key="1">
    <source>
        <dbReference type="ARBA" id="ARBA00004123"/>
    </source>
</evidence>
<evidence type="ECO:0000313" key="5">
    <source>
        <dbReference type="EMBL" id="KAJ6981188.1"/>
    </source>
</evidence>
<comment type="caution">
    <text evidence="5">The sequence shown here is derived from an EMBL/GenBank/DDBJ whole genome shotgun (WGS) entry which is preliminary data.</text>
</comment>
<dbReference type="SUPFAM" id="SSF47459">
    <property type="entry name" value="HLH, helix-loop-helix DNA-binding domain"/>
    <property type="match status" value="1"/>
</dbReference>
<sequence>MAANQRILSQKGTGGPGLKLMDKAAILGDAIDYISELLKDVKNLWDEIRMLKKRNAERAAWS</sequence>